<accession>A0AAN6K2G1</accession>
<feature type="region of interest" description="Disordered" evidence="2">
    <location>
        <begin position="1"/>
        <end position="22"/>
    </location>
</feature>
<evidence type="ECO:0000313" key="4">
    <source>
        <dbReference type="EMBL" id="KAK0956285.1"/>
    </source>
</evidence>
<dbReference type="EMBL" id="JAUJLE010000441">
    <property type="protein sequence ID" value="KAK0956285.1"/>
    <property type="molecule type" value="Genomic_DNA"/>
</dbReference>
<name>A0AAN6K2G1_9PEZI</name>
<feature type="zinc finger region" description="C3H1-type" evidence="1">
    <location>
        <begin position="1"/>
        <end position="18"/>
    </location>
</feature>
<organism evidence="4 5">
    <name type="scientific">Friedmanniomyces endolithicus</name>
    <dbReference type="NCBI Taxonomy" id="329885"/>
    <lineage>
        <taxon>Eukaryota</taxon>
        <taxon>Fungi</taxon>
        <taxon>Dikarya</taxon>
        <taxon>Ascomycota</taxon>
        <taxon>Pezizomycotina</taxon>
        <taxon>Dothideomycetes</taxon>
        <taxon>Dothideomycetidae</taxon>
        <taxon>Mycosphaerellales</taxon>
        <taxon>Teratosphaeriaceae</taxon>
        <taxon>Friedmanniomyces</taxon>
    </lineage>
</organism>
<dbReference type="AlphaFoldDB" id="A0AAN6K2G1"/>
<dbReference type="GO" id="GO:0008270">
    <property type="term" value="F:zinc ion binding"/>
    <property type="evidence" value="ECO:0007669"/>
    <property type="project" value="UniProtKB-KW"/>
</dbReference>
<dbReference type="PROSITE" id="PS50103">
    <property type="entry name" value="ZF_C3H1"/>
    <property type="match status" value="1"/>
</dbReference>
<dbReference type="InterPro" id="IPR000571">
    <property type="entry name" value="Znf_CCCH"/>
</dbReference>
<protein>
    <recommendedName>
        <fullName evidence="3">C3H1-type domain-containing protein</fullName>
    </recommendedName>
</protein>
<evidence type="ECO:0000259" key="3">
    <source>
        <dbReference type="PROSITE" id="PS50103"/>
    </source>
</evidence>
<gene>
    <name evidence="4" type="ORF">LTR91_022441</name>
</gene>
<keyword evidence="1" id="KW-0862">Zinc</keyword>
<evidence type="ECO:0000313" key="5">
    <source>
        <dbReference type="Proteomes" id="UP001175353"/>
    </source>
</evidence>
<sequence>MRGNCSNGSECPFLHPTGRGRATEERLEELSLESEDDGFVRAINGVLVQFEDGGRVSKVSLLGEASSIRLEDLPPTSTPISVCTLLRGLGQNAHPDAVEINSTPRSSSAVAYISFEESEIASGASMELTKQFAAQLEYHNVVSRTVIPKLPAGAAVRRISCSKVLVSWYRPTRLVWLNFGAQRVAGWAEIERSLIGKASRPQHIELGKGAAAFDTESAPTLVESLLTQIGSVDLKLDPRNHEKRFKAVALFANESDAREAVETLHDRPQDFLGQSKTFTQLLSSAKFKISSKIYDCNKEQLDDFAVEWRTENVVLRVYPDLAKRLVTLKIEGEKAKAIANAASVIDHIIAGKIIEVEHAPFWTPALVTNGPAYQILQRVQLGLGVLIVRNKAKKELHFFGAPGLYPQAQQMLLEQIGAQASLTRSIGLNQKQFAWRVKEASFR</sequence>
<reference evidence="4" key="1">
    <citation type="submission" date="2023-06" db="EMBL/GenBank/DDBJ databases">
        <title>Black Yeasts Isolated from many extreme environments.</title>
        <authorList>
            <person name="Coleine C."/>
            <person name="Stajich J.E."/>
            <person name="Selbmann L."/>
        </authorList>
    </citation>
    <scope>NUCLEOTIDE SEQUENCE</scope>
    <source>
        <strain evidence="4">CCFEE 5200</strain>
    </source>
</reference>
<comment type="caution">
    <text evidence="4">The sequence shown here is derived from an EMBL/GenBank/DDBJ whole genome shotgun (WGS) entry which is preliminary data.</text>
</comment>
<evidence type="ECO:0000256" key="1">
    <source>
        <dbReference type="PROSITE-ProRule" id="PRU00723"/>
    </source>
</evidence>
<dbReference type="Proteomes" id="UP001175353">
    <property type="component" value="Unassembled WGS sequence"/>
</dbReference>
<keyword evidence="5" id="KW-1185">Reference proteome</keyword>
<feature type="domain" description="C3H1-type" evidence="3">
    <location>
        <begin position="1"/>
        <end position="18"/>
    </location>
</feature>
<keyword evidence="1" id="KW-0479">Metal-binding</keyword>
<proteinExistence type="predicted"/>
<evidence type="ECO:0000256" key="2">
    <source>
        <dbReference type="SAM" id="MobiDB-lite"/>
    </source>
</evidence>
<keyword evidence="1" id="KW-0863">Zinc-finger</keyword>